<name>A0AAV0X1I5_9HEMI</name>
<keyword evidence="2" id="KW-1185">Reference proteome</keyword>
<dbReference type="AlphaFoldDB" id="A0AAV0X1I5"/>
<sequence length="233" mass="26698">MPRGKYKGGKIPTCWLSQEIAELRKDCLKAWRKYKRSRCHQTSTQESDYISFKESKKKLKRSIRKSKEDSWKNILCALVESDPWGLPSRIVMKMLTYRRPVQGLPIPGRLHRFTVTSGSRNYMAAEPCFPEVTNAKVIEASRRIPLGKAPGPYGVPDLVVKHPYKPEIFRDLFNACLRESMFPKECLVATSSKHSLVAKLVLLRKGDKPLDNRMSYRPICQLNTIGNFSNALL</sequence>
<proteinExistence type="predicted"/>
<protein>
    <recommendedName>
        <fullName evidence="3">Reverse transcriptase</fullName>
    </recommendedName>
</protein>
<reference evidence="1 2" key="1">
    <citation type="submission" date="2023-01" db="EMBL/GenBank/DDBJ databases">
        <authorList>
            <person name="Whitehead M."/>
        </authorList>
    </citation>
    <scope>NUCLEOTIDE SEQUENCE [LARGE SCALE GENOMIC DNA]</scope>
</reference>
<gene>
    <name evidence="1" type="ORF">MEUPH1_LOCUS17137</name>
</gene>
<comment type="caution">
    <text evidence="1">The sequence shown here is derived from an EMBL/GenBank/DDBJ whole genome shotgun (WGS) entry which is preliminary data.</text>
</comment>
<evidence type="ECO:0000313" key="1">
    <source>
        <dbReference type="EMBL" id="CAI6362017.1"/>
    </source>
</evidence>
<evidence type="ECO:0000313" key="2">
    <source>
        <dbReference type="Proteomes" id="UP001160148"/>
    </source>
</evidence>
<dbReference type="Proteomes" id="UP001160148">
    <property type="component" value="Unassembled WGS sequence"/>
</dbReference>
<dbReference type="EMBL" id="CARXXK010000003">
    <property type="protein sequence ID" value="CAI6362017.1"/>
    <property type="molecule type" value="Genomic_DNA"/>
</dbReference>
<evidence type="ECO:0008006" key="3">
    <source>
        <dbReference type="Google" id="ProtNLM"/>
    </source>
</evidence>
<accession>A0AAV0X1I5</accession>
<organism evidence="1 2">
    <name type="scientific">Macrosiphum euphorbiae</name>
    <name type="common">potato aphid</name>
    <dbReference type="NCBI Taxonomy" id="13131"/>
    <lineage>
        <taxon>Eukaryota</taxon>
        <taxon>Metazoa</taxon>
        <taxon>Ecdysozoa</taxon>
        <taxon>Arthropoda</taxon>
        <taxon>Hexapoda</taxon>
        <taxon>Insecta</taxon>
        <taxon>Pterygota</taxon>
        <taxon>Neoptera</taxon>
        <taxon>Paraneoptera</taxon>
        <taxon>Hemiptera</taxon>
        <taxon>Sternorrhyncha</taxon>
        <taxon>Aphidomorpha</taxon>
        <taxon>Aphidoidea</taxon>
        <taxon>Aphididae</taxon>
        <taxon>Macrosiphini</taxon>
        <taxon>Macrosiphum</taxon>
    </lineage>
</organism>